<evidence type="ECO:0000256" key="1">
    <source>
        <dbReference type="ARBA" id="ARBA00038310"/>
    </source>
</evidence>
<reference evidence="3 4" key="1">
    <citation type="submission" date="2020-10" db="EMBL/GenBank/DDBJ databases">
        <title>Identification of Nocardia species via Next-generation sequencing and recognition of intraspecies genetic diversity.</title>
        <authorList>
            <person name="Li P."/>
            <person name="Li P."/>
            <person name="Lu B."/>
        </authorList>
    </citation>
    <scope>NUCLEOTIDE SEQUENCE [LARGE SCALE GENOMIC DNA]</scope>
    <source>
        <strain evidence="3 4">BJ06-0143</strain>
    </source>
</reference>
<keyword evidence="4" id="KW-1185">Reference proteome</keyword>
<evidence type="ECO:0000313" key="4">
    <source>
        <dbReference type="Proteomes" id="UP000707731"/>
    </source>
</evidence>
<evidence type="ECO:0000259" key="2">
    <source>
        <dbReference type="Pfam" id="PF04909"/>
    </source>
</evidence>
<comment type="similarity">
    <text evidence="1">Belongs to the metallo-dependent hydrolases superfamily.</text>
</comment>
<gene>
    <name evidence="3" type="ORF">IU449_17730</name>
</gene>
<dbReference type="PANTHER" id="PTHR43569">
    <property type="entry name" value="AMIDOHYDROLASE"/>
    <property type="match status" value="1"/>
</dbReference>
<dbReference type="SUPFAM" id="SSF51556">
    <property type="entry name" value="Metallo-dependent hydrolases"/>
    <property type="match status" value="1"/>
</dbReference>
<dbReference type="EMBL" id="JADLQN010000002">
    <property type="protein sequence ID" value="MBF6356363.1"/>
    <property type="molecule type" value="Genomic_DNA"/>
</dbReference>
<dbReference type="Gene3D" id="3.20.20.140">
    <property type="entry name" value="Metal-dependent hydrolases"/>
    <property type="match status" value="1"/>
</dbReference>
<dbReference type="Proteomes" id="UP000707731">
    <property type="component" value="Unassembled WGS sequence"/>
</dbReference>
<accession>A0ABS0DD08</accession>
<comment type="caution">
    <text evidence="3">The sequence shown here is derived from an EMBL/GenBank/DDBJ whole genome shotgun (WGS) entry which is preliminary data.</text>
</comment>
<proteinExistence type="inferred from homology"/>
<dbReference type="InterPro" id="IPR032466">
    <property type="entry name" value="Metal_Hydrolase"/>
</dbReference>
<sequence length="359" mass="38682">MNPGDLRVIDAHIHQWDPLGTPRGFSTTARLLKYVPLPISLAVRLASVRDREFVGDPTAYLNPYLPADYRADATGVPVEGVVHIEVEWHGKGVTGKAEETRWVAGLPFGVDTPPLAGIVGSADPAAPGFADLLDAHQSASPLLRGIRTMVAHHPDPDVRVYTHDPSALTSRAFLHGFGELAERGLVFEAWVYSHQLPQVTALAARYPEVTIVLNHLATPAGAFGGVGRETGHTPERRHELLQRWRDDIAELAAHPQVVAKVSGLAMPILGHPVPRRGHTTTAPVLVDRIRPLVTHALDCFGPDRLIWGSNFPVDKAITTIADSVAAVSTAITEHGGDGGVLAKTFHDNAARVYRIEPPS</sequence>
<dbReference type="InterPro" id="IPR052350">
    <property type="entry name" value="Metallo-dep_Lactonases"/>
</dbReference>
<dbReference type="RefSeq" id="WP_195003147.1">
    <property type="nucleotide sequence ID" value="NZ_JADLQN010000002.1"/>
</dbReference>
<organism evidence="3 4">
    <name type="scientific">Nocardia higoensis</name>
    <dbReference type="NCBI Taxonomy" id="228599"/>
    <lineage>
        <taxon>Bacteria</taxon>
        <taxon>Bacillati</taxon>
        <taxon>Actinomycetota</taxon>
        <taxon>Actinomycetes</taxon>
        <taxon>Mycobacteriales</taxon>
        <taxon>Nocardiaceae</taxon>
        <taxon>Nocardia</taxon>
    </lineage>
</organism>
<dbReference type="Pfam" id="PF04909">
    <property type="entry name" value="Amidohydro_2"/>
    <property type="match status" value="1"/>
</dbReference>
<feature type="domain" description="Amidohydrolase-related" evidence="2">
    <location>
        <begin position="9"/>
        <end position="355"/>
    </location>
</feature>
<evidence type="ECO:0000313" key="3">
    <source>
        <dbReference type="EMBL" id="MBF6356363.1"/>
    </source>
</evidence>
<name>A0ABS0DD08_9NOCA</name>
<dbReference type="PANTHER" id="PTHR43569:SF2">
    <property type="entry name" value="AMIDOHYDROLASE-RELATED DOMAIN-CONTAINING PROTEIN"/>
    <property type="match status" value="1"/>
</dbReference>
<protein>
    <submittedName>
        <fullName evidence="3">Amidohydrolase family protein</fullName>
    </submittedName>
</protein>
<dbReference type="InterPro" id="IPR006680">
    <property type="entry name" value="Amidohydro-rel"/>
</dbReference>